<dbReference type="EMBL" id="AYZD01000017">
    <property type="protein sequence ID" value="KRM96048.1"/>
    <property type="molecule type" value="Genomic_DNA"/>
</dbReference>
<evidence type="ECO:0000259" key="2">
    <source>
        <dbReference type="Pfam" id="PF03807"/>
    </source>
</evidence>
<accession>A0A0R2CWR5</accession>
<evidence type="ECO:0000313" key="4">
    <source>
        <dbReference type="Proteomes" id="UP000051015"/>
    </source>
</evidence>
<dbReference type="SUPFAM" id="SSF51735">
    <property type="entry name" value="NAD(P)-binding Rossmann-fold domains"/>
    <property type="match status" value="1"/>
</dbReference>
<dbReference type="RefSeq" id="WP_057876122.1">
    <property type="nucleotide sequence ID" value="NZ_AYZD01000017.1"/>
</dbReference>
<dbReference type="InterPro" id="IPR028939">
    <property type="entry name" value="P5C_Rdtase_cat_N"/>
</dbReference>
<evidence type="ECO:0000256" key="1">
    <source>
        <dbReference type="ARBA" id="ARBA00023002"/>
    </source>
</evidence>
<organism evidence="3 4">
    <name type="scientific">Liquorilactobacillus aquaticus DSM 21051</name>
    <dbReference type="NCBI Taxonomy" id="1423725"/>
    <lineage>
        <taxon>Bacteria</taxon>
        <taxon>Bacillati</taxon>
        <taxon>Bacillota</taxon>
        <taxon>Bacilli</taxon>
        <taxon>Lactobacillales</taxon>
        <taxon>Lactobacillaceae</taxon>
        <taxon>Liquorilactobacillus</taxon>
    </lineage>
</organism>
<proteinExistence type="predicted"/>
<dbReference type="GO" id="GO:0016491">
    <property type="term" value="F:oxidoreductase activity"/>
    <property type="evidence" value="ECO:0007669"/>
    <property type="project" value="UniProtKB-KW"/>
</dbReference>
<dbReference type="Gene3D" id="3.40.50.720">
    <property type="entry name" value="NAD(P)-binding Rossmann-like Domain"/>
    <property type="match status" value="1"/>
</dbReference>
<dbReference type="PATRIC" id="fig|1423725.3.peg.1149"/>
<protein>
    <submittedName>
        <fullName evidence="3">Coenzyme f420-dependent nadp oxidoreductase</fullName>
    </submittedName>
</protein>
<dbReference type="AlphaFoldDB" id="A0A0R2CWR5"/>
<dbReference type="OrthoDB" id="9786864at2"/>
<dbReference type="PANTHER" id="PTHR14239:SF10">
    <property type="entry name" value="REDUCTASE"/>
    <property type="match status" value="1"/>
</dbReference>
<dbReference type="InterPro" id="IPR036291">
    <property type="entry name" value="NAD(P)-bd_dom_sf"/>
</dbReference>
<reference evidence="3 4" key="1">
    <citation type="journal article" date="2015" name="Genome Announc.">
        <title>Expanding the biotechnology potential of lactobacilli through comparative genomics of 213 strains and associated genera.</title>
        <authorList>
            <person name="Sun Z."/>
            <person name="Harris H.M."/>
            <person name="McCann A."/>
            <person name="Guo C."/>
            <person name="Argimon S."/>
            <person name="Zhang W."/>
            <person name="Yang X."/>
            <person name="Jeffery I.B."/>
            <person name="Cooney J.C."/>
            <person name="Kagawa T.F."/>
            <person name="Liu W."/>
            <person name="Song Y."/>
            <person name="Salvetti E."/>
            <person name="Wrobel A."/>
            <person name="Rasinkangas P."/>
            <person name="Parkhill J."/>
            <person name="Rea M.C."/>
            <person name="O'Sullivan O."/>
            <person name="Ritari J."/>
            <person name="Douillard F.P."/>
            <person name="Paul Ross R."/>
            <person name="Yang R."/>
            <person name="Briner A.E."/>
            <person name="Felis G.E."/>
            <person name="de Vos W.M."/>
            <person name="Barrangou R."/>
            <person name="Klaenhammer T.R."/>
            <person name="Caufield P.W."/>
            <person name="Cui Y."/>
            <person name="Zhang H."/>
            <person name="O'Toole P.W."/>
        </authorList>
    </citation>
    <scope>NUCLEOTIDE SEQUENCE [LARGE SCALE GENOMIC DNA]</scope>
    <source>
        <strain evidence="3 4">DSM 21051</strain>
    </source>
</reference>
<feature type="domain" description="Pyrroline-5-carboxylate reductase catalytic N-terminal" evidence="2">
    <location>
        <begin position="39"/>
        <end position="73"/>
    </location>
</feature>
<comment type="caution">
    <text evidence="3">The sequence shown here is derived from an EMBL/GenBank/DDBJ whole genome shotgun (WGS) entry which is preliminary data.</text>
</comment>
<evidence type="ECO:0000313" key="3">
    <source>
        <dbReference type="EMBL" id="KRM96048.1"/>
    </source>
</evidence>
<dbReference type="InterPro" id="IPR051267">
    <property type="entry name" value="STEAP_metalloreductase"/>
</dbReference>
<dbReference type="Proteomes" id="UP000051015">
    <property type="component" value="Unassembled WGS sequence"/>
</dbReference>
<sequence>MKISIFGQGNMGKAIGENFSQAGNEVEYIKRDTTVDSLGEIVVLAVPYASVEDIITRYADELSGKIVVDITNPVNFATFDELVVSSDSSVAAEIAEKLPDSNVLKAFNTNFAATLTSQKVGGKEKTTVLVAGDNKEAKEKFAAALEKSGLVVTDAGSLKRARELEATGFLQMTLAAREKLTWAGGFGVIK</sequence>
<name>A0A0R2CWR5_9LACO</name>
<keyword evidence="1" id="KW-0560">Oxidoreductase</keyword>
<keyword evidence="4" id="KW-1185">Reference proteome</keyword>
<dbReference type="Pfam" id="PF03807">
    <property type="entry name" value="F420_oxidored"/>
    <property type="match status" value="1"/>
</dbReference>
<dbReference type="STRING" id="1423725.FC19_GL001115"/>
<gene>
    <name evidence="3" type="ORF">FC19_GL001115</name>
</gene>
<dbReference type="PANTHER" id="PTHR14239">
    <property type="entry name" value="DUDULIN-RELATED"/>
    <property type="match status" value="1"/>
</dbReference>